<dbReference type="AlphaFoldDB" id="A0A1X0S8S9"/>
<evidence type="ECO:0000313" key="2">
    <source>
        <dbReference type="Proteomes" id="UP000242381"/>
    </source>
</evidence>
<name>A0A1X0S8S9_RHIZD</name>
<proteinExistence type="predicted"/>
<dbReference type="EMBL" id="KV921289">
    <property type="protein sequence ID" value="ORE20747.1"/>
    <property type="molecule type" value="Genomic_DNA"/>
</dbReference>
<gene>
    <name evidence="1" type="ORF">BCV71DRAFT_289313</name>
</gene>
<reference evidence="1 2" key="1">
    <citation type="journal article" date="2016" name="Proc. Natl. Acad. Sci. U.S.A.">
        <title>Lipid metabolic changes in an early divergent fungus govern the establishment of a mutualistic symbiosis with endobacteria.</title>
        <authorList>
            <person name="Lastovetsky O.A."/>
            <person name="Gaspar M.L."/>
            <person name="Mondo S.J."/>
            <person name="LaButti K.M."/>
            <person name="Sandor L."/>
            <person name="Grigoriev I.V."/>
            <person name="Henry S.A."/>
            <person name="Pawlowska T.E."/>
        </authorList>
    </citation>
    <scope>NUCLEOTIDE SEQUENCE [LARGE SCALE GENOMIC DNA]</scope>
    <source>
        <strain evidence="1 2">ATCC 11559</strain>
    </source>
</reference>
<protein>
    <submittedName>
        <fullName evidence="1">Uncharacterized protein</fullName>
    </submittedName>
</protein>
<accession>A0A1X0S8S9</accession>
<organism evidence="1 2">
    <name type="scientific">Rhizopus microsporus</name>
    <dbReference type="NCBI Taxonomy" id="58291"/>
    <lineage>
        <taxon>Eukaryota</taxon>
        <taxon>Fungi</taxon>
        <taxon>Fungi incertae sedis</taxon>
        <taxon>Mucoromycota</taxon>
        <taxon>Mucoromycotina</taxon>
        <taxon>Mucoromycetes</taxon>
        <taxon>Mucorales</taxon>
        <taxon>Mucorineae</taxon>
        <taxon>Rhizopodaceae</taxon>
        <taxon>Rhizopus</taxon>
    </lineage>
</organism>
<dbReference type="VEuPathDB" id="FungiDB:BCV72DRAFT_217880"/>
<evidence type="ECO:0000313" key="1">
    <source>
        <dbReference type="EMBL" id="ORE20747.1"/>
    </source>
</evidence>
<dbReference type="Proteomes" id="UP000242381">
    <property type="component" value="Unassembled WGS sequence"/>
</dbReference>
<sequence>MIEGLRERSPVELEYVSPQSYTGSPIESRDMPNVVELEEKWTLLSKLSANIKIVCLASIDYAALSTKPDDIRTLVNNYSYLECIVVDRLRETGKYEVYSILRRRGRPHVFHRNIYRCIDHGSPRGV</sequence>